<dbReference type="Gene3D" id="1.10.287.4290">
    <property type="match status" value="1"/>
</dbReference>
<dbReference type="FunFam" id="3.10.129.10:FF:000013">
    <property type="entry name" value="Peroxisomal multifunctional enzyme type 2"/>
    <property type="match status" value="1"/>
</dbReference>
<keyword evidence="5" id="KW-0521">NADP</keyword>
<dbReference type="CDD" id="cd05353">
    <property type="entry name" value="hydroxyacyl-CoA-like_DH_SDR_c-like"/>
    <property type="match status" value="2"/>
</dbReference>
<dbReference type="InterPro" id="IPR029069">
    <property type="entry name" value="HotDog_dom_sf"/>
</dbReference>
<dbReference type="CDD" id="cd03448">
    <property type="entry name" value="HDE_HSD"/>
    <property type="match status" value="1"/>
</dbReference>
<evidence type="ECO:0000256" key="4">
    <source>
        <dbReference type="ARBA" id="ARBA00022832"/>
    </source>
</evidence>
<evidence type="ECO:0000256" key="2">
    <source>
        <dbReference type="ARBA" id="ARBA00005005"/>
    </source>
</evidence>
<dbReference type="InterPro" id="IPR036291">
    <property type="entry name" value="NAD(P)-bd_dom_sf"/>
</dbReference>
<dbReference type="InterPro" id="IPR054357">
    <property type="entry name" value="MFE-2_N"/>
</dbReference>
<dbReference type="PANTHER" id="PTHR45024">
    <property type="entry name" value="DEHYDROGENASES, SHORT CHAIN"/>
    <property type="match status" value="1"/>
</dbReference>
<evidence type="ECO:0000313" key="13">
    <source>
        <dbReference type="EMBL" id="WWC60744.1"/>
    </source>
</evidence>
<dbReference type="UniPathway" id="UPA00659"/>
<keyword evidence="7" id="KW-0443">Lipid metabolism</keyword>
<keyword evidence="8" id="KW-0576">Peroxisome</keyword>
<gene>
    <name evidence="12" type="ORF">I303_03343</name>
    <name evidence="13" type="ORF">I303_103320</name>
</gene>
<dbReference type="AlphaFoldDB" id="A0A1A6A6E4"/>
<dbReference type="FunFam" id="3.40.50.720:FF:000084">
    <property type="entry name" value="Short-chain dehydrogenase reductase"/>
    <property type="match status" value="2"/>
</dbReference>
<keyword evidence="6" id="KW-0560">Oxidoreductase</keyword>
<feature type="region of interest" description="Disordered" evidence="10">
    <location>
        <begin position="753"/>
        <end position="786"/>
    </location>
</feature>
<dbReference type="STRING" id="1296121.A0A1A6A6E4"/>
<evidence type="ECO:0000256" key="9">
    <source>
        <dbReference type="ARBA" id="ARBA00023239"/>
    </source>
</evidence>
<comment type="similarity">
    <text evidence="3">Belongs to the short-chain dehydrogenases/reductases (SDR) family.</text>
</comment>
<dbReference type="OrthoDB" id="3592703at2759"/>
<reference evidence="13" key="2">
    <citation type="submission" date="2013-07" db="EMBL/GenBank/DDBJ databases">
        <authorList>
            <consortium name="The Broad Institute Genome Sequencing Platform"/>
            <person name="Cuomo C."/>
            <person name="Litvintseva A."/>
            <person name="Chen Y."/>
            <person name="Heitman J."/>
            <person name="Sun S."/>
            <person name="Springer D."/>
            <person name="Dromer F."/>
            <person name="Young S.K."/>
            <person name="Zeng Q."/>
            <person name="Gargeya S."/>
            <person name="Fitzgerald M."/>
            <person name="Abouelleil A."/>
            <person name="Alvarado L."/>
            <person name="Berlin A.M."/>
            <person name="Chapman S.B."/>
            <person name="Dewar J."/>
            <person name="Goldberg J."/>
            <person name="Griggs A."/>
            <person name="Gujja S."/>
            <person name="Hansen M."/>
            <person name="Howarth C."/>
            <person name="Imamovic A."/>
            <person name="Larimer J."/>
            <person name="McCowan C."/>
            <person name="Murphy C."/>
            <person name="Pearson M."/>
            <person name="Priest M."/>
            <person name="Roberts A."/>
            <person name="Saif S."/>
            <person name="Shea T."/>
            <person name="Sykes S."/>
            <person name="Wortman J."/>
            <person name="Nusbaum C."/>
            <person name="Birren B."/>
        </authorList>
    </citation>
    <scope>NUCLEOTIDE SEQUENCE</scope>
    <source>
        <strain evidence="13">CBS 10117</strain>
    </source>
</reference>
<keyword evidence="14" id="KW-1185">Reference proteome</keyword>
<feature type="domain" description="Ketoreductase" evidence="11">
    <location>
        <begin position="11"/>
        <end position="195"/>
    </location>
</feature>
<evidence type="ECO:0000256" key="6">
    <source>
        <dbReference type="ARBA" id="ARBA00023002"/>
    </source>
</evidence>
<evidence type="ECO:0000256" key="10">
    <source>
        <dbReference type="SAM" id="MobiDB-lite"/>
    </source>
</evidence>
<name>A0A1A6A6E4_9TREE</name>
<dbReference type="EMBL" id="KI894030">
    <property type="protein sequence ID" value="OBR85632.1"/>
    <property type="molecule type" value="Genomic_DNA"/>
</dbReference>
<dbReference type="Pfam" id="PF00106">
    <property type="entry name" value="adh_short"/>
    <property type="match status" value="2"/>
</dbReference>
<dbReference type="GO" id="GO:0004300">
    <property type="term" value="F:enoyl-CoA hydratase activity"/>
    <property type="evidence" value="ECO:0007669"/>
    <property type="project" value="UniProtKB-ARBA"/>
</dbReference>
<dbReference type="InterPro" id="IPR020904">
    <property type="entry name" value="Sc_DH/Rdtase_CS"/>
</dbReference>
<dbReference type="SUPFAM" id="SSF51735">
    <property type="entry name" value="NAD(P)-binding Rossmann-fold domains"/>
    <property type="match status" value="2"/>
</dbReference>
<reference evidence="12" key="1">
    <citation type="submission" date="2013-07" db="EMBL/GenBank/DDBJ databases">
        <title>The Genome Sequence of Cryptococcus dejecticola CBS10117.</title>
        <authorList>
            <consortium name="The Broad Institute Genome Sequencing Platform"/>
            <person name="Cuomo C."/>
            <person name="Litvintseva A."/>
            <person name="Chen Y."/>
            <person name="Heitman J."/>
            <person name="Sun S."/>
            <person name="Springer D."/>
            <person name="Dromer F."/>
            <person name="Young S.K."/>
            <person name="Zeng Q."/>
            <person name="Gargeya S."/>
            <person name="Fitzgerald M."/>
            <person name="Abouelleil A."/>
            <person name="Alvarado L."/>
            <person name="Berlin A.M."/>
            <person name="Chapman S.B."/>
            <person name="Dewar J."/>
            <person name="Goldberg J."/>
            <person name="Griggs A."/>
            <person name="Gujja S."/>
            <person name="Hansen M."/>
            <person name="Howarth C."/>
            <person name="Imamovic A."/>
            <person name="Larimer J."/>
            <person name="McCowan C."/>
            <person name="Murphy C."/>
            <person name="Pearson M."/>
            <person name="Priest M."/>
            <person name="Roberts A."/>
            <person name="Saif S."/>
            <person name="Shea T."/>
            <person name="Sykes S."/>
            <person name="Wortman J."/>
            <person name="Nusbaum C."/>
            <person name="Birren B."/>
        </authorList>
    </citation>
    <scope>NUCLEOTIDE SEQUENCE [LARGE SCALE GENOMIC DNA]</scope>
    <source>
        <strain evidence="12">CBS 10117</strain>
    </source>
</reference>
<dbReference type="SMART" id="SM00822">
    <property type="entry name" value="PKS_KR"/>
    <property type="match status" value="1"/>
</dbReference>
<organism evidence="12">
    <name type="scientific">Kwoniella dejecticola CBS 10117</name>
    <dbReference type="NCBI Taxonomy" id="1296121"/>
    <lineage>
        <taxon>Eukaryota</taxon>
        <taxon>Fungi</taxon>
        <taxon>Dikarya</taxon>
        <taxon>Basidiomycota</taxon>
        <taxon>Agaricomycotina</taxon>
        <taxon>Tremellomycetes</taxon>
        <taxon>Tremellales</taxon>
        <taxon>Cryptococcaceae</taxon>
        <taxon>Kwoniella</taxon>
    </lineage>
</organism>
<dbReference type="Gene3D" id="3.40.50.720">
    <property type="entry name" value="NAD(P)-binding Rossmann-like Domain"/>
    <property type="match status" value="2"/>
</dbReference>
<evidence type="ECO:0000313" key="14">
    <source>
        <dbReference type="Proteomes" id="UP000078595"/>
    </source>
</evidence>
<evidence type="ECO:0000256" key="5">
    <source>
        <dbReference type="ARBA" id="ARBA00022857"/>
    </source>
</evidence>
<dbReference type="PANTHER" id="PTHR45024:SF2">
    <property type="entry name" value="SCP2 DOMAIN-CONTAINING PROTEIN"/>
    <property type="match status" value="1"/>
</dbReference>
<feature type="region of interest" description="Disordered" evidence="10">
    <location>
        <begin position="593"/>
        <end position="628"/>
    </location>
</feature>
<dbReference type="RefSeq" id="XP_018263474.1">
    <property type="nucleotide sequence ID" value="XM_018406666.1"/>
</dbReference>
<dbReference type="InterPro" id="IPR057326">
    <property type="entry name" value="KR_dom"/>
</dbReference>
<evidence type="ECO:0000256" key="3">
    <source>
        <dbReference type="ARBA" id="ARBA00006484"/>
    </source>
</evidence>
<dbReference type="Pfam" id="PF01575">
    <property type="entry name" value="MaoC_dehydratas"/>
    <property type="match status" value="1"/>
</dbReference>
<dbReference type="GeneID" id="28967042"/>
<dbReference type="InterPro" id="IPR051687">
    <property type="entry name" value="Peroxisomal_Beta-Oxidation"/>
</dbReference>
<proteinExistence type="inferred from homology"/>
<dbReference type="Pfam" id="PF22622">
    <property type="entry name" value="MFE-2_hydrat-2_N"/>
    <property type="match status" value="1"/>
</dbReference>
<dbReference type="SUPFAM" id="SSF54637">
    <property type="entry name" value="Thioesterase/thiol ester dehydrase-isomerase"/>
    <property type="match status" value="2"/>
</dbReference>
<protein>
    <submittedName>
        <fullName evidence="12">Multifunctional beta-oxidation protein</fullName>
    </submittedName>
</protein>
<evidence type="ECO:0000313" key="12">
    <source>
        <dbReference type="EMBL" id="OBR85632.1"/>
    </source>
</evidence>
<dbReference type="PRINTS" id="PR00080">
    <property type="entry name" value="SDRFAMILY"/>
</dbReference>
<sequence>MAQQSLDFKDLVVLVTGAGSGIGKVYAKFFATRGAKVVVNDVSDKAAQAVADEINSSGGQASIAPGSVADGQQVVDQAVKTFGTVHVLINNAGILRDKAFKNMSEQDWDLVTLVHLKGAYACTKACWPLFRQQKFGRVINTASAAGLYGNMGQTNYSAAKMGLVGFTRTLAREGAKYNIKTNVIVPMAASAMTETILPPDMLKGLKPEFIAPMVGVLTAKNGPDVNGRIFELGAGFFSEVRWERSKGAIWRTDESFTPSAVAEKWSEVQDFENPEHPLNSEDGDMMGWAKTAKTLPHNKQISPAITYKDKTVIITGAGAGLGRDYALMFGKLGANVVINDVSKAGAEKVVEEVKAVGGKAVAAVCSAEDGDAIVKAAVDAFGTVHVLVANAGILRDKAFVNMDEKMWDQVIQVHLRGTFKCAKAVWPIFQKQKYGRIITTASPNGIYGTVGQANYSTAKAALIGLARSLAIEGSRSGILVNCIAPRAGTAMTATVWPKEFMEAMKAEYVAPIVGYLCSEQCEDTGTFYEVFGGYAAQMRWQRTYGVSFPNDRELQPESIVKKWKQITTFDDNATNPSSGPEALQQIMANFSNTSHEDGAEDSGGGEFEDPEDTPEIKEAKKNAPEPEEFTYSERDVMLYNLGIGAKADELHWTYENAEEFAALPTFGVIPQFGSSSALSMDFVPNFNPAKLLHGEQYLKIVKPIPTSGTLVNHVKLMEVLDKGKTAAVTVQVLSKDKNGEVITENQSTVILRGSGGFGGKKNGSDRGPASALNTPPKRKPDAVVEEKTTTEQAAIYRLSGDYNPLHIDPSFASMGGFPKPILHGLCSMGIAGKHVLKTFGPYKDIKVRFAGTVIPGETLVTEMWKEGDKVIFAAKVKERDAAALSNAAVTLVEGDKKVKAKL</sequence>
<dbReference type="GO" id="GO:0005777">
    <property type="term" value="C:peroxisome"/>
    <property type="evidence" value="ECO:0007669"/>
    <property type="project" value="UniProtKB-SubCell"/>
</dbReference>
<dbReference type="KEGG" id="kdj:28967042"/>
<keyword evidence="9" id="KW-0456">Lyase</keyword>
<dbReference type="InterPro" id="IPR002347">
    <property type="entry name" value="SDR_fam"/>
</dbReference>
<dbReference type="PRINTS" id="PR00081">
    <property type="entry name" value="GDHRDH"/>
</dbReference>
<dbReference type="GO" id="GO:0016491">
    <property type="term" value="F:oxidoreductase activity"/>
    <property type="evidence" value="ECO:0007669"/>
    <property type="project" value="UniProtKB-KW"/>
</dbReference>
<comment type="pathway">
    <text evidence="2">Lipid metabolism; fatty acid beta-oxidation.</text>
</comment>
<keyword evidence="4" id="KW-0276">Fatty acid metabolism</keyword>
<evidence type="ECO:0000256" key="1">
    <source>
        <dbReference type="ARBA" id="ARBA00004275"/>
    </source>
</evidence>
<dbReference type="VEuPathDB" id="FungiDB:I303_03343"/>
<evidence type="ECO:0000256" key="7">
    <source>
        <dbReference type="ARBA" id="ARBA00023098"/>
    </source>
</evidence>
<dbReference type="EMBL" id="CP144533">
    <property type="protein sequence ID" value="WWC60744.1"/>
    <property type="molecule type" value="Genomic_DNA"/>
</dbReference>
<dbReference type="GO" id="GO:0006635">
    <property type="term" value="P:fatty acid beta-oxidation"/>
    <property type="evidence" value="ECO:0007669"/>
    <property type="project" value="UniProtKB-UniPathway"/>
</dbReference>
<dbReference type="InterPro" id="IPR002539">
    <property type="entry name" value="MaoC-like_dom"/>
</dbReference>
<feature type="compositionally biased region" description="Basic and acidic residues" evidence="10">
    <location>
        <begin position="614"/>
        <end position="624"/>
    </location>
</feature>
<dbReference type="Proteomes" id="UP000078595">
    <property type="component" value="Chromosome 4"/>
</dbReference>
<comment type="subcellular location">
    <subcellularLocation>
        <location evidence="1">Peroxisome</location>
    </subcellularLocation>
</comment>
<evidence type="ECO:0000256" key="8">
    <source>
        <dbReference type="ARBA" id="ARBA00023140"/>
    </source>
</evidence>
<accession>A0A1A6A6E4</accession>
<dbReference type="Gene3D" id="3.10.129.10">
    <property type="entry name" value="Hotdog Thioesterase"/>
    <property type="match status" value="2"/>
</dbReference>
<reference evidence="13" key="3">
    <citation type="submission" date="2024-02" db="EMBL/GenBank/DDBJ databases">
        <title>Comparative genomics of Cryptococcus and Kwoniella reveals pathogenesis evolution and contrasting modes of karyotype evolution via chromosome fusion or intercentromeric recombination.</title>
        <authorList>
            <person name="Coelho M.A."/>
            <person name="David-Palma M."/>
            <person name="Shea T."/>
            <person name="Bowers K."/>
            <person name="McGinley-Smith S."/>
            <person name="Mohammad A.W."/>
            <person name="Gnirke A."/>
            <person name="Yurkov A.M."/>
            <person name="Nowrousian M."/>
            <person name="Sun S."/>
            <person name="Cuomo C.A."/>
            <person name="Heitman J."/>
        </authorList>
    </citation>
    <scope>NUCLEOTIDE SEQUENCE</scope>
    <source>
        <strain evidence="13">CBS 10117</strain>
    </source>
</reference>
<evidence type="ECO:0000259" key="11">
    <source>
        <dbReference type="SMART" id="SM00822"/>
    </source>
</evidence>
<dbReference type="PROSITE" id="PS00061">
    <property type="entry name" value="ADH_SHORT"/>
    <property type="match status" value="2"/>
</dbReference>